<dbReference type="Proteomes" id="UP001189429">
    <property type="component" value="Unassembled WGS sequence"/>
</dbReference>
<evidence type="ECO:0000313" key="1">
    <source>
        <dbReference type="EMBL" id="CAK0828565.1"/>
    </source>
</evidence>
<feature type="non-terminal residue" evidence="1">
    <location>
        <position position="49"/>
    </location>
</feature>
<sequence length="49" mass="5301">RSTTPSYPSSLARAAASWLARPAARRCASRPGCRAWARGLPPRPRTVPL</sequence>
<evidence type="ECO:0000313" key="2">
    <source>
        <dbReference type="Proteomes" id="UP001189429"/>
    </source>
</evidence>
<name>A0ABN9SDQ8_9DINO</name>
<organism evidence="1 2">
    <name type="scientific">Prorocentrum cordatum</name>
    <dbReference type="NCBI Taxonomy" id="2364126"/>
    <lineage>
        <taxon>Eukaryota</taxon>
        <taxon>Sar</taxon>
        <taxon>Alveolata</taxon>
        <taxon>Dinophyceae</taxon>
        <taxon>Prorocentrales</taxon>
        <taxon>Prorocentraceae</taxon>
        <taxon>Prorocentrum</taxon>
    </lineage>
</organism>
<keyword evidence="2" id="KW-1185">Reference proteome</keyword>
<accession>A0ABN9SDQ8</accession>
<gene>
    <name evidence="1" type="ORF">PCOR1329_LOCUS27757</name>
</gene>
<comment type="caution">
    <text evidence="1">The sequence shown here is derived from an EMBL/GenBank/DDBJ whole genome shotgun (WGS) entry which is preliminary data.</text>
</comment>
<dbReference type="EMBL" id="CAUYUJ010010104">
    <property type="protein sequence ID" value="CAK0828565.1"/>
    <property type="molecule type" value="Genomic_DNA"/>
</dbReference>
<reference evidence="1" key="1">
    <citation type="submission" date="2023-10" db="EMBL/GenBank/DDBJ databases">
        <authorList>
            <person name="Chen Y."/>
            <person name="Shah S."/>
            <person name="Dougan E. K."/>
            <person name="Thang M."/>
            <person name="Chan C."/>
        </authorList>
    </citation>
    <scope>NUCLEOTIDE SEQUENCE [LARGE SCALE GENOMIC DNA]</scope>
</reference>
<feature type="non-terminal residue" evidence="1">
    <location>
        <position position="1"/>
    </location>
</feature>
<proteinExistence type="predicted"/>
<protein>
    <submittedName>
        <fullName evidence="1">Uncharacterized protein</fullName>
    </submittedName>
</protein>